<keyword evidence="4" id="KW-0964">Secreted</keyword>
<dbReference type="GO" id="GO:0030254">
    <property type="term" value="P:protein secretion by the type III secretion system"/>
    <property type="evidence" value="ECO:0007669"/>
    <property type="project" value="InterPro"/>
</dbReference>
<evidence type="ECO:0000256" key="6">
    <source>
        <dbReference type="ARBA" id="ARBA00023026"/>
    </source>
</evidence>
<sequence>MNLDAIVNQLNSRVGSTENDLRTAMSLDATNNPTAMLQMQYALQQYSMVVSFESTMMKAVKDMMSGILAKM</sequence>
<keyword evidence="3" id="KW-0813">Transport</keyword>
<dbReference type="InterPro" id="IPR011841">
    <property type="entry name" value="T3SS_needle_YscF"/>
</dbReference>
<evidence type="ECO:0000256" key="4">
    <source>
        <dbReference type="ARBA" id="ARBA00022525"/>
    </source>
</evidence>
<evidence type="ECO:0000313" key="8">
    <source>
        <dbReference type="EMBL" id="TDR76585.1"/>
    </source>
</evidence>
<evidence type="ECO:0000256" key="7">
    <source>
        <dbReference type="ARBA" id="ARBA00035658"/>
    </source>
</evidence>
<proteinExistence type="inferred from homology"/>
<evidence type="ECO:0000256" key="2">
    <source>
        <dbReference type="ARBA" id="ARBA00004613"/>
    </source>
</evidence>
<dbReference type="GO" id="GO:0005576">
    <property type="term" value="C:extracellular region"/>
    <property type="evidence" value="ECO:0007669"/>
    <property type="project" value="UniProtKB-SubCell"/>
</dbReference>
<gene>
    <name evidence="8" type="ORF">DFP86_11010</name>
</gene>
<name>A0A4R7B3M5_9NEIS</name>
<dbReference type="Proteomes" id="UP000295611">
    <property type="component" value="Unassembled WGS sequence"/>
</dbReference>
<comment type="caution">
    <text evidence="8">The sequence shown here is derived from an EMBL/GenBank/DDBJ whole genome shotgun (WGS) entry which is preliminary data.</text>
</comment>
<dbReference type="Gene3D" id="1.20.58.90">
    <property type="match status" value="1"/>
</dbReference>
<evidence type="ECO:0000256" key="1">
    <source>
        <dbReference type="ARBA" id="ARBA00004241"/>
    </source>
</evidence>
<evidence type="ECO:0000256" key="3">
    <source>
        <dbReference type="ARBA" id="ARBA00022448"/>
    </source>
</evidence>
<dbReference type="RefSeq" id="WP_133681748.1">
    <property type="nucleotide sequence ID" value="NZ_SNZP01000010.1"/>
</dbReference>
<dbReference type="GO" id="GO:0030257">
    <property type="term" value="C:type III protein secretion system complex"/>
    <property type="evidence" value="ECO:0007669"/>
    <property type="project" value="InterPro"/>
</dbReference>
<dbReference type="InterPro" id="IPR021123">
    <property type="entry name" value="T3SS_needle-like"/>
</dbReference>
<reference evidence="8 9" key="1">
    <citation type="submission" date="2019-03" db="EMBL/GenBank/DDBJ databases">
        <title>Genomic Encyclopedia of Type Strains, Phase III (KMG-III): the genomes of soil and plant-associated and newly described type strains.</title>
        <authorList>
            <person name="Whitman W."/>
        </authorList>
    </citation>
    <scope>NUCLEOTIDE SEQUENCE [LARGE SCALE GENOMIC DNA]</scope>
    <source>
        <strain evidence="8 9">CECT 8976</strain>
    </source>
</reference>
<dbReference type="SUPFAM" id="SSF140129">
    <property type="entry name" value="MxiH-like"/>
    <property type="match status" value="1"/>
</dbReference>
<dbReference type="EMBL" id="SNZP01000010">
    <property type="protein sequence ID" value="TDR76585.1"/>
    <property type="molecule type" value="Genomic_DNA"/>
</dbReference>
<protein>
    <submittedName>
        <fullName evidence="8">Type III secretion system major needle protein (YscF/MxiH/PrgI family)</fullName>
    </submittedName>
</protein>
<comment type="similarity">
    <text evidence="7">Belongs to the SctF family.</text>
</comment>
<dbReference type="InterPro" id="IPR037203">
    <property type="entry name" value="T3SS_needle-like_sf"/>
</dbReference>
<dbReference type="NCBIfam" id="TIGR02105">
    <property type="entry name" value="III_needle"/>
    <property type="match status" value="1"/>
</dbReference>
<keyword evidence="5" id="KW-0653">Protein transport</keyword>
<dbReference type="OrthoDB" id="6428648at2"/>
<organism evidence="8 9">
    <name type="scientific">Paludibacterium purpuratum</name>
    <dbReference type="NCBI Taxonomy" id="1144873"/>
    <lineage>
        <taxon>Bacteria</taxon>
        <taxon>Pseudomonadati</taxon>
        <taxon>Pseudomonadota</taxon>
        <taxon>Betaproteobacteria</taxon>
        <taxon>Neisseriales</taxon>
        <taxon>Chromobacteriaceae</taxon>
        <taxon>Paludibacterium</taxon>
    </lineage>
</organism>
<keyword evidence="9" id="KW-1185">Reference proteome</keyword>
<dbReference type="Pfam" id="PF09392">
    <property type="entry name" value="T3SS_needle_F"/>
    <property type="match status" value="1"/>
</dbReference>
<accession>A0A4R7B3M5</accession>
<dbReference type="AlphaFoldDB" id="A0A4R7B3M5"/>
<evidence type="ECO:0000313" key="9">
    <source>
        <dbReference type="Proteomes" id="UP000295611"/>
    </source>
</evidence>
<comment type="subcellular location">
    <subcellularLocation>
        <location evidence="1">Cell surface</location>
    </subcellularLocation>
    <subcellularLocation>
        <location evidence="2">Secreted</location>
    </subcellularLocation>
</comment>
<dbReference type="GO" id="GO:0009986">
    <property type="term" value="C:cell surface"/>
    <property type="evidence" value="ECO:0007669"/>
    <property type="project" value="UniProtKB-SubCell"/>
</dbReference>
<keyword evidence="6" id="KW-0843">Virulence</keyword>
<evidence type="ECO:0000256" key="5">
    <source>
        <dbReference type="ARBA" id="ARBA00022927"/>
    </source>
</evidence>